<gene>
    <name evidence="1" type="ORF">HPB47_000859</name>
</gene>
<dbReference type="Proteomes" id="UP000805193">
    <property type="component" value="Unassembled WGS sequence"/>
</dbReference>
<keyword evidence="2" id="KW-1185">Reference proteome</keyword>
<accession>A0AC60PSI0</accession>
<reference evidence="1 2" key="1">
    <citation type="journal article" date="2020" name="Cell">
        <title>Large-Scale Comparative Analyses of Tick Genomes Elucidate Their Genetic Diversity and Vector Capacities.</title>
        <authorList>
            <consortium name="Tick Genome and Microbiome Consortium (TIGMIC)"/>
            <person name="Jia N."/>
            <person name="Wang J."/>
            <person name="Shi W."/>
            <person name="Du L."/>
            <person name="Sun Y."/>
            <person name="Zhan W."/>
            <person name="Jiang J.F."/>
            <person name="Wang Q."/>
            <person name="Zhang B."/>
            <person name="Ji P."/>
            <person name="Bell-Sakyi L."/>
            <person name="Cui X.M."/>
            <person name="Yuan T.T."/>
            <person name="Jiang B.G."/>
            <person name="Yang W.F."/>
            <person name="Lam T.T."/>
            <person name="Chang Q.C."/>
            <person name="Ding S.J."/>
            <person name="Wang X.J."/>
            <person name="Zhu J.G."/>
            <person name="Ruan X.D."/>
            <person name="Zhao L."/>
            <person name="Wei J.T."/>
            <person name="Ye R.Z."/>
            <person name="Que T.C."/>
            <person name="Du C.H."/>
            <person name="Zhou Y.H."/>
            <person name="Cheng J.X."/>
            <person name="Dai P.F."/>
            <person name="Guo W.B."/>
            <person name="Han X.H."/>
            <person name="Huang E.J."/>
            <person name="Li L.F."/>
            <person name="Wei W."/>
            <person name="Gao Y.C."/>
            <person name="Liu J.Z."/>
            <person name="Shao H.Z."/>
            <person name="Wang X."/>
            <person name="Wang C.C."/>
            <person name="Yang T.C."/>
            <person name="Huo Q.B."/>
            <person name="Li W."/>
            <person name="Chen H.Y."/>
            <person name="Chen S.E."/>
            <person name="Zhou L.G."/>
            <person name="Ni X.B."/>
            <person name="Tian J.H."/>
            <person name="Sheng Y."/>
            <person name="Liu T."/>
            <person name="Pan Y.S."/>
            <person name="Xia L.Y."/>
            <person name="Li J."/>
            <person name="Zhao F."/>
            <person name="Cao W.C."/>
        </authorList>
    </citation>
    <scope>NUCLEOTIDE SEQUENCE [LARGE SCALE GENOMIC DNA]</scope>
    <source>
        <strain evidence="1">Iper-2018</strain>
    </source>
</reference>
<name>A0AC60PSI0_IXOPE</name>
<dbReference type="EMBL" id="JABSTQ010010111">
    <property type="protein sequence ID" value="KAG0423343.1"/>
    <property type="molecule type" value="Genomic_DNA"/>
</dbReference>
<proteinExistence type="predicted"/>
<protein>
    <submittedName>
        <fullName evidence="1">Uncharacterized protein</fullName>
    </submittedName>
</protein>
<organism evidence="1 2">
    <name type="scientific">Ixodes persulcatus</name>
    <name type="common">Taiga tick</name>
    <dbReference type="NCBI Taxonomy" id="34615"/>
    <lineage>
        <taxon>Eukaryota</taxon>
        <taxon>Metazoa</taxon>
        <taxon>Ecdysozoa</taxon>
        <taxon>Arthropoda</taxon>
        <taxon>Chelicerata</taxon>
        <taxon>Arachnida</taxon>
        <taxon>Acari</taxon>
        <taxon>Parasitiformes</taxon>
        <taxon>Ixodida</taxon>
        <taxon>Ixodoidea</taxon>
        <taxon>Ixodidae</taxon>
        <taxon>Ixodinae</taxon>
        <taxon>Ixodes</taxon>
    </lineage>
</organism>
<evidence type="ECO:0000313" key="2">
    <source>
        <dbReference type="Proteomes" id="UP000805193"/>
    </source>
</evidence>
<sequence length="419" mass="46630">MSPVQSWIQVRIPTQLEMKALIKSGGRLLWTSVDFRQKLHRVRKRFPPRSKRRGSKRARSQCRPRAPETDASADKDQTSVNQCIAFEPFLKKLLMRCPCCFTLDTRVAFRCVGSMVQATITCGADHISTWKSQPRCHGKPVSNILMCFAIVFSGGGPAKLLCFFDIMGVANIQFSQVNEWLPAPSSDECRAGCEPWYSLILTVEANTQRVWRAEQQALIDSLGGCPLRLAGDVRCDSLGYSALCGTHPLLETGINRFIHLKLIKSTGVKPSSQVELEGLVRSLTYFAELDLTVEGRATDRHLQAFPCLNACPNSPHHNPHATSCAEAMVSCVNHFTAEFSRDIITDDGEFVCDDLLLDLVASGTYIAALHYNSNADWKICRTSDGDDKYALKFSRGRKQWTIVPVKEGTKFGQEHEGAV</sequence>
<comment type="caution">
    <text evidence="1">The sequence shown here is derived from an EMBL/GenBank/DDBJ whole genome shotgun (WGS) entry which is preliminary data.</text>
</comment>
<evidence type="ECO:0000313" key="1">
    <source>
        <dbReference type="EMBL" id="KAG0423343.1"/>
    </source>
</evidence>